<dbReference type="Proteomes" id="UP000230066">
    <property type="component" value="Unassembled WGS sequence"/>
</dbReference>
<dbReference type="SUPFAM" id="SSF47694">
    <property type="entry name" value="Cytochrome c oxidase subunit h"/>
    <property type="match status" value="1"/>
</dbReference>
<dbReference type="PANTHER" id="PTHR11387">
    <property type="entry name" value="CYTOCHROME C OXIDASE SUBUNIT 6B"/>
    <property type="match status" value="1"/>
</dbReference>
<dbReference type="InterPro" id="IPR003213">
    <property type="entry name" value="Cyt_c_oxidase_su6B"/>
</dbReference>
<evidence type="ECO:0000256" key="2">
    <source>
        <dbReference type="ARBA" id="ARBA00023128"/>
    </source>
</evidence>
<dbReference type="PROSITE" id="PS51808">
    <property type="entry name" value="CHCH"/>
    <property type="match status" value="1"/>
</dbReference>
<proteinExistence type="predicted"/>
<dbReference type="GO" id="GO:0045277">
    <property type="term" value="C:respiratory chain complex IV"/>
    <property type="evidence" value="ECO:0007669"/>
    <property type="project" value="InterPro"/>
</dbReference>
<dbReference type="Pfam" id="PF02297">
    <property type="entry name" value="COX6B"/>
    <property type="match status" value="1"/>
</dbReference>
<dbReference type="InterPro" id="IPR036549">
    <property type="entry name" value="CX6/COA6-like_sf"/>
</dbReference>
<evidence type="ECO:0000313" key="5">
    <source>
        <dbReference type="Proteomes" id="UP000230066"/>
    </source>
</evidence>
<dbReference type="Gene3D" id="1.10.10.140">
    <property type="entry name" value="Cytochrome c oxidase, subunit VIb"/>
    <property type="match status" value="1"/>
</dbReference>
<name>A0A4E0RIY5_FASHE</name>
<reference evidence="4" key="1">
    <citation type="submission" date="2019-03" db="EMBL/GenBank/DDBJ databases">
        <title>Improved annotation for the trematode Fasciola hepatica.</title>
        <authorList>
            <person name="Choi Y.-J."/>
            <person name="Martin J."/>
            <person name="Mitreva M."/>
        </authorList>
    </citation>
    <scope>NUCLEOTIDE SEQUENCE [LARGE SCALE GENOMIC DNA]</scope>
</reference>
<keyword evidence="3" id="KW-1015">Disulfide bond</keyword>
<comment type="subcellular location">
    <subcellularLocation>
        <location evidence="1">Mitochondrion</location>
    </subcellularLocation>
</comment>
<dbReference type="GO" id="GO:0005739">
    <property type="term" value="C:mitochondrion"/>
    <property type="evidence" value="ECO:0007669"/>
    <property type="project" value="UniProtKB-SubCell"/>
</dbReference>
<dbReference type="EMBL" id="JXXN02000404">
    <property type="protein sequence ID" value="THD27505.1"/>
    <property type="molecule type" value="Genomic_DNA"/>
</dbReference>
<keyword evidence="2" id="KW-0496">Mitochondrion</keyword>
<evidence type="ECO:0000313" key="4">
    <source>
        <dbReference type="EMBL" id="THD27505.1"/>
    </source>
</evidence>
<gene>
    <name evidence="4" type="ORF">D915_001419</name>
</gene>
<protein>
    <submittedName>
        <fullName evidence="4">Cytochrome c oxidase subunit</fullName>
    </submittedName>
</protein>
<dbReference type="AlphaFoldDB" id="A0A4E0RIY5"/>
<organism evidence="4 5">
    <name type="scientific">Fasciola hepatica</name>
    <name type="common">Liver fluke</name>
    <dbReference type="NCBI Taxonomy" id="6192"/>
    <lineage>
        <taxon>Eukaryota</taxon>
        <taxon>Metazoa</taxon>
        <taxon>Spiralia</taxon>
        <taxon>Lophotrochozoa</taxon>
        <taxon>Platyhelminthes</taxon>
        <taxon>Trematoda</taxon>
        <taxon>Digenea</taxon>
        <taxon>Plagiorchiida</taxon>
        <taxon>Echinostomata</taxon>
        <taxon>Echinostomatoidea</taxon>
        <taxon>Fasciolidae</taxon>
        <taxon>Fasciola</taxon>
    </lineage>
</organism>
<evidence type="ECO:0000256" key="1">
    <source>
        <dbReference type="ARBA" id="ARBA00004173"/>
    </source>
</evidence>
<accession>A0A4E0RIY5</accession>
<sequence>MEGKPKRIAVSKSLTPGKAIDMEEYARRSRESKKTGDYSWLTFVPNDPRFPNTNQASHCRQNFNDYYRCLKLFGETYPPCNYFKRAYNVMCPRFWIEEWESQVEAGTYPYKWCRKL</sequence>
<dbReference type="CDD" id="cd00926">
    <property type="entry name" value="Cyt_c_Oxidase_VIb"/>
    <property type="match status" value="1"/>
</dbReference>
<dbReference type="InterPro" id="IPR048280">
    <property type="entry name" value="COX6B-like"/>
</dbReference>
<evidence type="ECO:0000256" key="3">
    <source>
        <dbReference type="ARBA" id="ARBA00023157"/>
    </source>
</evidence>
<keyword evidence="5" id="KW-1185">Reference proteome</keyword>
<comment type="caution">
    <text evidence="4">The sequence shown here is derived from an EMBL/GenBank/DDBJ whole genome shotgun (WGS) entry which is preliminary data.</text>
</comment>